<dbReference type="Pfam" id="PF01380">
    <property type="entry name" value="SIS"/>
    <property type="match status" value="2"/>
</dbReference>
<reference evidence="6 7" key="1">
    <citation type="submission" date="2021-05" db="EMBL/GenBank/DDBJ databases">
        <title>Novel Bacillus species.</title>
        <authorList>
            <person name="Liu G."/>
        </authorList>
    </citation>
    <scope>NUCLEOTIDE SEQUENCE [LARGE SCALE GENOMIC DNA]</scope>
    <source>
        <strain evidence="6 7">FJAT-49682</strain>
    </source>
</reference>
<comment type="caution">
    <text evidence="6">The sequence shown here is derived from an EMBL/GenBank/DDBJ whole genome shotgun (WGS) entry which is preliminary data.</text>
</comment>
<dbReference type="GO" id="GO:1901135">
    <property type="term" value="P:carbohydrate derivative metabolic process"/>
    <property type="evidence" value="ECO:0007669"/>
    <property type="project" value="InterPro"/>
</dbReference>
<feature type="domain" description="SIS" evidence="5">
    <location>
        <begin position="43"/>
        <end position="196"/>
    </location>
</feature>
<keyword evidence="7" id="KW-1185">Reference proteome</keyword>
<dbReference type="GO" id="GO:0097367">
    <property type="term" value="F:carbohydrate derivative binding"/>
    <property type="evidence" value="ECO:0007669"/>
    <property type="project" value="InterPro"/>
</dbReference>
<dbReference type="AlphaFoldDB" id="A0A942URX1"/>
<keyword evidence="3" id="KW-0378">Hydrolase</keyword>
<keyword evidence="2" id="KW-0677">Repeat</keyword>
<dbReference type="CDD" id="cd05008">
    <property type="entry name" value="SIS_GlmS_GlmD_1"/>
    <property type="match status" value="1"/>
</dbReference>
<organism evidence="6 7">
    <name type="scientific">Lederbergia citrea</name>
    <dbReference type="NCBI Taxonomy" id="2833581"/>
    <lineage>
        <taxon>Bacteria</taxon>
        <taxon>Bacillati</taxon>
        <taxon>Bacillota</taxon>
        <taxon>Bacilli</taxon>
        <taxon>Bacillales</taxon>
        <taxon>Bacillaceae</taxon>
        <taxon>Lederbergia</taxon>
    </lineage>
</organism>
<dbReference type="InterPro" id="IPR046348">
    <property type="entry name" value="SIS_dom_sf"/>
</dbReference>
<dbReference type="PANTHER" id="PTHR32502">
    <property type="entry name" value="N-ACETYLGALACTOSAMINE PERMEASE II COMPONENT-RELATED"/>
    <property type="match status" value="1"/>
</dbReference>
<feature type="domain" description="SIS" evidence="5">
    <location>
        <begin position="215"/>
        <end position="365"/>
    </location>
</feature>
<gene>
    <name evidence="6" type="ORF">KHA91_17500</name>
</gene>
<dbReference type="PROSITE" id="PS51464">
    <property type="entry name" value="SIS"/>
    <property type="match status" value="2"/>
</dbReference>
<sequence length="387" mass="43446">MKNYQEEKSHTMREIEQQPALWAKAVKQFAPIKGEMDQFLQNLETKYDRVRVIFTGAGTSAFIGETIYPHVRGEIRKRGWEAECISTTNLTATPNYYLDRDIPTVMVSFARSGNSPESIAVVELAEKLINDFYEITITCNSDGALAKRKRAQDEQLVLLLPEEANDKGLAMTSSYSTMMLTALYLFSGDKEKFEKDIVDVAKAGEEMLETCKEVIPQLVKEPISKLVYLGAGVFEGLSRESALKFLELTAGKFPTMYDTTLGFRHGPKSILNKETMVVVYLSNDSYTRKYDLDMLKELFAETNRGPLVAISGKVDPVVAEYSDLQITNSLLEENEDVWLAFPNVIFAQSFAYEKSLHSGISPDNPSPDGVINRVVQGVQIYPYGEEN</sequence>
<dbReference type="SUPFAM" id="SSF53697">
    <property type="entry name" value="SIS domain"/>
    <property type="match status" value="1"/>
</dbReference>
<evidence type="ECO:0000256" key="1">
    <source>
        <dbReference type="ARBA" id="ARBA00007748"/>
    </source>
</evidence>
<dbReference type="PANTHER" id="PTHR32502:SF3">
    <property type="entry name" value="D-GALACTOSAMINE-6-PHOSPHATE DEAMINASE AGAS-RELATED"/>
    <property type="match status" value="1"/>
</dbReference>
<evidence type="ECO:0000256" key="2">
    <source>
        <dbReference type="ARBA" id="ARBA00022737"/>
    </source>
</evidence>
<dbReference type="CDD" id="cd05010">
    <property type="entry name" value="SIS_AgaS_like"/>
    <property type="match status" value="1"/>
</dbReference>
<dbReference type="Gene3D" id="3.40.50.10490">
    <property type="entry name" value="Glucose-6-phosphate isomerase like protein, domain 1"/>
    <property type="match status" value="2"/>
</dbReference>
<evidence type="ECO:0000313" key="7">
    <source>
        <dbReference type="Proteomes" id="UP000676456"/>
    </source>
</evidence>
<evidence type="ECO:0000256" key="4">
    <source>
        <dbReference type="ARBA" id="ARBA00029292"/>
    </source>
</evidence>
<comment type="similarity">
    <text evidence="1">Belongs to the SIS family. AgaS subfamily.</text>
</comment>
<name>A0A942URX1_9BACI</name>
<dbReference type="InterPro" id="IPR001347">
    <property type="entry name" value="SIS_dom"/>
</dbReference>
<dbReference type="RefSeq" id="WP_213099562.1">
    <property type="nucleotide sequence ID" value="NZ_JAGYPH010000004.1"/>
</dbReference>
<dbReference type="InterPro" id="IPR035466">
    <property type="entry name" value="GlmS/AgaS_SIS"/>
</dbReference>
<dbReference type="InterPro" id="IPR050303">
    <property type="entry name" value="GatZ_KbaZ_carbometab"/>
</dbReference>
<accession>A0A942URX1</accession>
<evidence type="ECO:0000259" key="5">
    <source>
        <dbReference type="PROSITE" id="PS51464"/>
    </source>
</evidence>
<proteinExistence type="inferred from homology"/>
<dbReference type="GO" id="GO:0009401">
    <property type="term" value="P:phosphoenolpyruvate-dependent sugar phosphotransferase system"/>
    <property type="evidence" value="ECO:0007669"/>
    <property type="project" value="TreeGrafter"/>
</dbReference>
<dbReference type="InterPro" id="IPR035464">
    <property type="entry name" value="SIS_AgaS"/>
</dbReference>
<dbReference type="Proteomes" id="UP000676456">
    <property type="component" value="Unassembled WGS sequence"/>
</dbReference>
<dbReference type="GO" id="GO:0016787">
    <property type="term" value="F:hydrolase activity"/>
    <property type="evidence" value="ECO:0007669"/>
    <property type="project" value="UniProtKB-KW"/>
</dbReference>
<evidence type="ECO:0000313" key="6">
    <source>
        <dbReference type="EMBL" id="MBS4224507.1"/>
    </source>
</evidence>
<comment type="catalytic activity">
    <reaction evidence="4">
        <text>D-galactosamine 6-phosphate + H2O = D-tagatopyranose 1-phosphate + NH4(+)</text>
        <dbReference type="Rhea" id="RHEA:47680"/>
        <dbReference type="ChEBI" id="CHEBI:15377"/>
        <dbReference type="ChEBI" id="CHEBI:28938"/>
        <dbReference type="ChEBI" id="CHEBI:71674"/>
        <dbReference type="ChEBI" id="CHEBI:138150"/>
    </reaction>
</comment>
<dbReference type="EMBL" id="JAGYPN010000004">
    <property type="protein sequence ID" value="MBS4224507.1"/>
    <property type="molecule type" value="Genomic_DNA"/>
</dbReference>
<protein>
    <submittedName>
        <fullName evidence="6">SIS domain-containing protein</fullName>
    </submittedName>
</protein>
<dbReference type="GO" id="GO:0005886">
    <property type="term" value="C:plasma membrane"/>
    <property type="evidence" value="ECO:0007669"/>
    <property type="project" value="TreeGrafter"/>
</dbReference>
<evidence type="ECO:0000256" key="3">
    <source>
        <dbReference type="ARBA" id="ARBA00022801"/>
    </source>
</evidence>